<dbReference type="Proteomes" id="UP000245514">
    <property type="component" value="Unassembled WGS sequence"/>
</dbReference>
<gene>
    <name evidence="1" type="ORF">CAY35_06020</name>
</gene>
<reference evidence="1 2" key="1">
    <citation type="submission" date="2018-05" db="EMBL/GenBank/DDBJ databases">
        <title>Draft Genome Sequence of Arthrobacter cumminsii IME1328, Isolated from a Patient Who Suffered from Foot Ulcers in China.</title>
        <authorList>
            <person name="Li M."/>
            <person name="Jiang Z."/>
            <person name="Sun Q."/>
            <person name="Tong Y."/>
        </authorList>
    </citation>
    <scope>NUCLEOTIDE SEQUENCE [LARGE SCALE GENOMIC DNA]</scope>
    <source>
        <strain evidence="1 2">IME1328</strain>
    </source>
</reference>
<evidence type="ECO:0008006" key="3">
    <source>
        <dbReference type="Google" id="ProtNLM"/>
    </source>
</evidence>
<accession>A0ABX5L880</accession>
<sequence length="119" mass="13177">MSTSGTEKTVPYTLSEYLHNLGLTPGQIDTLTNSPLFIFQNESLNTAGFVEYVGPQQHHGGVRLEIRWNNLDGIAARVELTESTEGYATFTAEGLRELAKAITDFSWLLEAIAEPFERA</sequence>
<proteinExistence type="predicted"/>
<keyword evidence="2" id="KW-1185">Reference proteome</keyword>
<dbReference type="EMBL" id="QFWG01000006">
    <property type="protein sequence ID" value="PWI27755.1"/>
    <property type="molecule type" value="Genomic_DNA"/>
</dbReference>
<organism evidence="1 2">
    <name type="scientific">Pseudoglutamicibacter cumminsii</name>
    <dbReference type="NCBI Taxonomy" id="156979"/>
    <lineage>
        <taxon>Bacteria</taxon>
        <taxon>Bacillati</taxon>
        <taxon>Actinomycetota</taxon>
        <taxon>Actinomycetes</taxon>
        <taxon>Micrococcales</taxon>
        <taxon>Micrococcaceae</taxon>
        <taxon>Pseudoglutamicibacter</taxon>
    </lineage>
</organism>
<comment type="caution">
    <text evidence="1">The sequence shown here is derived from an EMBL/GenBank/DDBJ whole genome shotgun (WGS) entry which is preliminary data.</text>
</comment>
<evidence type="ECO:0000313" key="2">
    <source>
        <dbReference type="Proteomes" id="UP000245514"/>
    </source>
</evidence>
<protein>
    <recommendedName>
        <fullName evidence="3">YbjN domain-containing protein</fullName>
    </recommendedName>
</protein>
<evidence type="ECO:0000313" key="1">
    <source>
        <dbReference type="EMBL" id="PWI27755.1"/>
    </source>
</evidence>
<name>A0ABX5L880_9MICC</name>